<proteinExistence type="predicted"/>
<dbReference type="RefSeq" id="WP_250580811.1">
    <property type="nucleotide sequence ID" value="NZ_JAMLJN010000003.1"/>
</dbReference>
<protein>
    <submittedName>
        <fullName evidence="5">Polysaccharide biosynthesis/export family protein</fullName>
    </submittedName>
</protein>
<dbReference type="Pfam" id="PF02563">
    <property type="entry name" value="Poly_export"/>
    <property type="match status" value="1"/>
</dbReference>
<name>A0ABT0TFG1_9FLAO</name>
<evidence type="ECO:0000259" key="4">
    <source>
        <dbReference type="Pfam" id="PF10531"/>
    </source>
</evidence>
<comment type="caution">
    <text evidence="5">The sequence shown here is derived from an EMBL/GenBank/DDBJ whole genome shotgun (WGS) entry which is preliminary data.</text>
</comment>
<keyword evidence="6" id="KW-1185">Reference proteome</keyword>
<evidence type="ECO:0000256" key="1">
    <source>
        <dbReference type="ARBA" id="ARBA00022729"/>
    </source>
</evidence>
<dbReference type="Proteomes" id="UP001203342">
    <property type="component" value="Unassembled WGS sequence"/>
</dbReference>
<feature type="transmembrane region" description="Helical" evidence="2">
    <location>
        <begin position="235"/>
        <end position="253"/>
    </location>
</feature>
<evidence type="ECO:0000313" key="6">
    <source>
        <dbReference type="Proteomes" id="UP001203342"/>
    </source>
</evidence>
<evidence type="ECO:0000259" key="3">
    <source>
        <dbReference type="Pfam" id="PF02563"/>
    </source>
</evidence>
<dbReference type="PROSITE" id="PS51257">
    <property type="entry name" value="PROKAR_LIPOPROTEIN"/>
    <property type="match status" value="1"/>
</dbReference>
<dbReference type="InterPro" id="IPR003715">
    <property type="entry name" value="Poly_export_N"/>
</dbReference>
<dbReference type="Gene3D" id="3.30.1950.10">
    <property type="entry name" value="wza like domain"/>
    <property type="match status" value="1"/>
</dbReference>
<dbReference type="InterPro" id="IPR049712">
    <property type="entry name" value="Poly_export"/>
</dbReference>
<dbReference type="PANTHER" id="PTHR33619">
    <property type="entry name" value="POLYSACCHARIDE EXPORT PROTEIN GFCE-RELATED"/>
    <property type="match status" value="1"/>
</dbReference>
<keyword evidence="1" id="KW-0732">Signal</keyword>
<accession>A0ABT0TFG1</accession>
<organism evidence="5 6">
    <name type="scientific">Flavobacterium fragile</name>
    <dbReference type="NCBI Taxonomy" id="2949085"/>
    <lineage>
        <taxon>Bacteria</taxon>
        <taxon>Pseudomonadati</taxon>
        <taxon>Bacteroidota</taxon>
        <taxon>Flavobacteriia</taxon>
        <taxon>Flavobacteriales</taxon>
        <taxon>Flavobacteriaceae</taxon>
        <taxon>Flavobacterium</taxon>
    </lineage>
</organism>
<gene>
    <name evidence="5" type="ORF">NAT47_04740</name>
</gene>
<dbReference type="InterPro" id="IPR019554">
    <property type="entry name" value="Soluble_ligand-bd"/>
</dbReference>
<reference evidence="5 6" key="1">
    <citation type="submission" date="2022-05" db="EMBL/GenBank/DDBJ databases">
        <title>Flavobacterium sp., isolated from activated sludge.</title>
        <authorList>
            <person name="Ran Q."/>
        </authorList>
    </citation>
    <scope>NUCLEOTIDE SEQUENCE [LARGE SCALE GENOMIC DNA]</scope>
    <source>
        <strain evidence="5 6">HXWNR69</strain>
    </source>
</reference>
<dbReference type="PANTHER" id="PTHR33619:SF3">
    <property type="entry name" value="POLYSACCHARIDE EXPORT PROTEIN GFCE-RELATED"/>
    <property type="match status" value="1"/>
</dbReference>
<feature type="domain" description="Polysaccharide export protein N-terminal" evidence="3">
    <location>
        <begin position="43"/>
        <end position="136"/>
    </location>
</feature>
<dbReference type="Pfam" id="PF10531">
    <property type="entry name" value="SLBB"/>
    <property type="match status" value="1"/>
</dbReference>
<keyword evidence="2" id="KW-0812">Transmembrane</keyword>
<keyword evidence="2" id="KW-1133">Transmembrane helix</keyword>
<evidence type="ECO:0000256" key="2">
    <source>
        <dbReference type="SAM" id="Phobius"/>
    </source>
</evidence>
<sequence length="254" mass="27974">MRTKIVLLTSLFVGVLLTGCVSKSKIVYLNGINNSNTTIKNVEIKLQPDDILLIVVTSENPEITLPYNLKTLNVLSDAGGGQQQRQMTYLIDKKGEINFPILGNINIGGLTRLEAQEKIQNILKEHVSDAKVDIRIQNFKVTVLGEVMRPGTINVTSERITVLEALGMVGDLGIQGKRDNILLIREQNGQSITQRLDLRDPNLINSPFYYLVQNDVLYVEPNKTKINSSGVGPNLTVGLTALSLLIGIISLTIR</sequence>
<feature type="domain" description="Soluble ligand binding" evidence="4">
    <location>
        <begin position="140"/>
        <end position="192"/>
    </location>
</feature>
<dbReference type="EMBL" id="JAMLJN010000003">
    <property type="protein sequence ID" value="MCL9769717.1"/>
    <property type="molecule type" value="Genomic_DNA"/>
</dbReference>
<evidence type="ECO:0000313" key="5">
    <source>
        <dbReference type="EMBL" id="MCL9769717.1"/>
    </source>
</evidence>
<keyword evidence="2" id="KW-0472">Membrane</keyword>